<dbReference type="Proteomes" id="UP001499987">
    <property type="component" value="Unassembled WGS sequence"/>
</dbReference>
<dbReference type="SMART" id="SM00028">
    <property type="entry name" value="TPR"/>
    <property type="match status" value="9"/>
</dbReference>
<dbReference type="RefSeq" id="WP_344625848.1">
    <property type="nucleotide sequence ID" value="NZ_BAAALD010000053.1"/>
</dbReference>
<dbReference type="InterPro" id="IPR011990">
    <property type="entry name" value="TPR-like_helical_dom_sf"/>
</dbReference>
<keyword evidence="2" id="KW-1185">Reference proteome</keyword>
<reference evidence="2" key="1">
    <citation type="journal article" date="2019" name="Int. J. Syst. Evol. Microbiol.">
        <title>The Global Catalogue of Microorganisms (GCM) 10K type strain sequencing project: providing services to taxonomists for standard genome sequencing and annotation.</title>
        <authorList>
            <consortium name="The Broad Institute Genomics Platform"/>
            <consortium name="The Broad Institute Genome Sequencing Center for Infectious Disease"/>
            <person name="Wu L."/>
            <person name="Ma J."/>
        </authorList>
    </citation>
    <scope>NUCLEOTIDE SEQUENCE [LARGE SCALE GENOMIC DNA]</scope>
    <source>
        <strain evidence="2">JCM 13002</strain>
    </source>
</reference>
<gene>
    <name evidence="1" type="ORF">GCM10009663_49260</name>
</gene>
<evidence type="ECO:0000313" key="1">
    <source>
        <dbReference type="EMBL" id="GAA1100778.1"/>
    </source>
</evidence>
<dbReference type="SUPFAM" id="SSF50494">
    <property type="entry name" value="Trypsin-like serine proteases"/>
    <property type="match status" value="1"/>
</dbReference>
<name>A0ABP4EAJ5_9ACTN</name>
<dbReference type="PANTHER" id="PTHR19959">
    <property type="entry name" value="KINESIN LIGHT CHAIN"/>
    <property type="match status" value="1"/>
</dbReference>
<evidence type="ECO:0000313" key="2">
    <source>
        <dbReference type="Proteomes" id="UP001499987"/>
    </source>
</evidence>
<proteinExistence type="predicted"/>
<dbReference type="Pfam" id="PF13374">
    <property type="entry name" value="TPR_10"/>
    <property type="match status" value="1"/>
</dbReference>
<dbReference type="InterPro" id="IPR027417">
    <property type="entry name" value="P-loop_NTPase"/>
</dbReference>
<dbReference type="InterPro" id="IPR009003">
    <property type="entry name" value="Peptidase_S1_PA"/>
</dbReference>
<dbReference type="PANTHER" id="PTHR19959:SF119">
    <property type="entry name" value="FUNGAL LIPASE-LIKE DOMAIN-CONTAINING PROTEIN"/>
    <property type="match status" value="1"/>
</dbReference>
<dbReference type="SUPFAM" id="SSF52540">
    <property type="entry name" value="P-loop containing nucleoside triphosphate hydrolases"/>
    <property type="match status" value="1"/>
</dbReference>
<dbReference type="SUPFAM" id="SSF48452">
    <property type="entry name" value="TPR-like"/>
    <property type="match status" value="4"/>
</dbReference>
<dbReference type="InterPro" id="IPR019734">
    <property type="entry name" value="TPR_rpt"/>
</dbReference>
<dbReference type="EMBL" id="BAAALD010000053">
    <property type="protein sequence ID" value="GAA1100778.1"/>
    <property type="molecule type" value="Genomic_DNA"/>
</dbReference>
<organism evidence="1 2">
    <name type="scientific">Kitasatospora arboriphila</name>
    <dbReference type="NCBI Taxonomy" id="258052"/>
    <lineage>
        <taxon>Bacteria</taxon>
        <taxon>Bacillati</taxon>
        <taxon>Actinomycetota</taxon>
        <taxon>Actinomycetes</taxon>
        <taxon>Kitasatosporales</taxon>
        <taxon>Streptomycetaceae</taxon>
        <taxon>Kitasatospora</taxon>
    </lineage>
</organism>
<dbReference type="Gene3D" id="3.40.50.300">
    <property type="entry name" value="P-loop containing nucleotide triphosphate hydrolases"/>
    <property type="match status" value="1"/>
</dbReference>
<sequence length="1572" mass="170093">MDESRLVAVQSGKSRSSGYAIGPRLVLASAHGVGPVGQTVRVWRPGHQPHHDAHVVWRGTPEGRDDAALLHIEDPTWQEPAGRSESWGRMATMRPGQQCETWGVPRAIQIPGRPEQRRVPAETMQLVGTVNPGTGYVGNRYFLALSDHPLLPGRDGELPWAGLSGAAVTSGGLLVGVVKAEAPEFGHGLLEIVPAYVLHADKSFLKALEDHGADSSTLGQAEFDRLRRTDAPGPTIGPLPPGSLLEAGRQVVGFHGREDILRRLREWAEPPGFGVRLIHGPGGQGKTRLAARLAELLQEDDKRWTVLWPDPGAGQEELARVQDTVAPMLVVLDYAEARRDQLSGLLEAGRLHRGSVPLKVLLLARTAGGWWDDVQFMPAGVALRRAPVDELPALAPDRETRALLYRQALSSFAERLADPVGVRPEETWRARAAARPEPSSAALASGNVLTLHMTALADLLDAGLGTGGRSEAGAAPRDGKDAEDRILDHEQLYWMEVARQHDLPNGIRRLPVLGEALATAVLLGGAPLDEFDREVLLRRAPILADLKVHEMSVVREWVDSVYPSPAGSPWETLQPDRLAERFVGNHLVRNRRLVHGLLAPDGNGREPETGISAAQSVRLLTVIARAAAHTPLLGRLDGLLTDVCTRHAGRLGTATMDVATQVERPQPLVDALWMRTEDPATPLAELADLADRLPDRSHVLADWALRLMERLVEVRTAARAVTAEDTIALGVDHRRLAKRLLELNRAAKGLEAADRAVELLESLMETDPGAVRFHLAAALNNRAVCLGVLGRRSEAIEPAHRAVEHYRIVVGGDSVPPEAPGQLVRCLSGLSDAQRNLGRHKDALRTAEEAVAVERTFVPDGGPEAVSSLAARLNNLSIRHTDLGQYRQAFEAAAEAVDLCEPLAEQYPDAYLNDLSRVLGTLSTCYGGLGDREKALELAQRCVDIRERLHRDRPETYRHDLAQGLNSLAIDLGELGHMDRAAAVAERSVELFRKLDGPHARGRRHELANVLNTLANRRADIGDPAGALEAIKEACDIYRELDTELPGVFTADLAMCLGTMASCLEGLGRREDAIALSFEAVELNRRLVPRDPGSIAVYFAAVLHNLRLYLEAAGRTADALELVDEGLATYADPHAAHAVALYPVTAELLLSRAMCLRELGRTDESMAPARELVEIARRMAVLPSGPGPADLVQKLDFLGTIAFGAGHTTESADALVEQAGLLRQLARVHPQRYEGELADVLGYAKNLLSMVGRTDEAEALAREAVEVRGRIADHGGAAERVRFVAELAGFADALMARLQAAEALAVLDLARQQEAELTAEEADAHRGTLVLAQRVRSQLLVMVGRREEALSFARESVLAAERIAESDPTRTLTLLMAHFSLGSLLVDDRQREESLVHLRRAVALCRPLAEAAEPGCEILMASCLGGLGAALALEPAEPERMLKATGEALDICRRLCEADPVRGRGGLAHAAVQHSLGLAGAGRAEEGSELAVEALRLARELADVERRVHLFELGEALYAYADVHARTGREAVAASAALDELADLLEILREDQPSLVEQMTDKIATVRERLPG</sequence>
<comment type="caution">
    <text evidence="1">The sequence shown here is derived from an EMBL/GenBank/DDBJ whole genome shotgun (WGS) entry which is preliminary data.</text>
</comment>
<protein>
    <recommendedName>
        <fullName evidence="3">Tetratricopeptide repeat protein</fullName>
    </recommendedName>
</protein>
<accession>A0ABP4EAJ5</accession>
<dbReference type="Gene3D" id="1.25.40.10">
    <property type="entry name" value="Tetratricopeptide repeat domain"/>
    <property type="match status" value="5"/>
</dbReference>
<evidence type="ECO:0008006" key="3">
    <source>
        <dbReference type="Google" id="ProtNLM"/>
    </source>
</evidence>